<proteinExistence type="predicted"/>
<dbReference type="InterPro" id="IPR046450">
    <property type="entry name" value="PA_dom_sf"/>
</dbReference>
<dbReference type="PANTHER" id="PTHR10404">
    <property type="entry name" value="N-ACETYLATED-ALPHA-LINKED ACIDIC DIPEPTIDASE"/>
    <property type="match status" value="1"/>
</dbReference>
<organism evidence="3 4">
    <name type="scientific">Gemmatimonas groenlandica</name>
    <dbReference type="NCBI Taxonomy" id="2732249"/>
    <lineage>
        <taxon>Bacteria</taxon>
        <taxon>Pseudomonadati</taxon>
        <taxon>Gemmatimonadota</taxon>
        <taxon>Gemmatimonadia</taxon>
        <taxon>Gemmatimonadales</taxon>
        <taxon>Gemmatimonadaceae</taxon>
        <taxon>Gemmatimonas</taxon>
    </lineage>
</organism>
<accession>A0A6M4IPV2</accession>
<evidence type="ECO:0000259" key="2">
    <source>
        <dbReference type="Pfam" id="PF04389"/>
    </source>
</evidence>
<dbReference type="EMBL" id="CP053085">
    <property type="protein sequence ID" value="QJR36954.1"/>
    <property type="molecule type" value="Genomic_DNA"/>
</dbReference>
<evidence type="ECO:0000256" key="1">
    <source>
        <dbReference type="SAM" id="SignalP"/>
    </source>
</evidence>
<dbReference type="PANTHER" id="PTHR10404:SF46">
    <property type="entry name" value="VACUOLAR PROTEIN SORTING-ASSOCIATED PROTEIN 70"/>
    <property type="match status" value="1"/>
</dbReference>
<dbReference type="Pfam" id="PF04389">
    <property type="entry name" value="Peptidase_M28"/>
    <property type="match status" value="2"/>
</dbReference>
<sequence>MSYFPRFTRPARAVALLALSLPAGAAVAQGKPVAKPSAPSPAMAPITRAVSAAISGDRALRTVDYVQRYFRLPGNRGFDLAIDTVASLLRVAGYVDEASASPTARLVYRIESRPMRDLAWTPEGASITIVGQPAPLQSWPKNLNMIAINSVSTAPDGVTAAVVDVGAGAEADFAAVDVKGKIVLAEGNARSIFVRAMQKGAVGVLAAQKLPEYNQQSKNVTSIQFTGIARDTLTPGWLLFVSRASRDALKSAITRGPVSVHVVVKTLLESRPERTLVAEIRGASVPSERFMYSAHVQEPGANDNATGVGTLAEMARVAAQLVKAGTANPKRTVTFLWGDEIRSTDRYIKEDSVRRIGVKWGMSLDMVGENTAKTGGTFLIEKMPDPSAVWVRGEDKHSEWGGRPLAEKDIRAHWFNDFVRQRCLDRAAQTGWVVKANPFEGGSDHTPFLNAQIPAVLLWHFTDQHYHTDLDRIDMVSAASLGNVGSCALTTGLLLADGSRPVVLAALEELTRAAEKELATQKALGRDTLSRGGTVETEHHIIDAWRDFYLGAIDRIPDIAVGPMELGAALSAAKDRVRKAALYGF</sequence>
<feature type="chain" id="PRO_5026912829" evidence="1">
    <location>
        <begin position="26"/>
        <end position="585"/>
    </location>
</feature>
<dbReference type="InterPro" id="IPR039373">
    <property type="entry name" value="Peptidase_M28B"/>
</dbReference>
<dbReference type="Gene3D" id="3.50.30.30">
    <property type="match status" value="1"/>
</dbReference>
<protein>
    <submittedName>
        <fullName evidence="3">M28 family peptidase</fullName>
    </submittedName>
</protein>
<dbReference type="Proteomes" id="UP000500938">
    <property type="component" value="Chromosome"/>
</dbReference>
<dbReference type="Gene3D" id="3.40.630.10">
    <property type="entry name" value="Zn peptidases"/>
    <property type="match status" value="1"/>
</dbReference>
<dbReference type="InterPro" id="IPR007484">
    <property type="entry name" value="Peptidase_M28"/>
</dbReference>
<dbReference type="SUPFAM" id="SSF53187">
    <property type="entry name" value="Zn-dependent exopeptidases"/>
    <property type="match status" value="1"/>
</dbReference>
<feature type="domain" description="Peptidase M28" evidence="2">
    <location>
        <begin position="437"/>
        <end position="489"/>
    </location>
</feature>
<dbReference type="RefSeq" id="WP_171226387.1">
    <property type="nucleotide sequence ID" value="NZ_CP053085.1"/>
</dbReference>
<dbReference type="GO" id="GO:0004180">
    <property type="term" value="F:carboxypeptidase activity"/>
    <property type="evidence" value="ECO:0007669"/>
    <property type="project" value="TreeGrafter"/>
</dbReference>
<evidence type="ECO:0000313" key="3">
    <source>
        <dbReference type="EMBL" id="QJR36954.1"/>
    </source>
</evidence>
<dbReference type="SUPFAM" id="SSF52025">
    <property type="entry name" value="PA domain"/>
    <property type="match status" value="1"/>
</dbReference>
<feature type="signal peptide" evidence="1">
    <location>
        <begin position="1"/>
        <end position="25"/>
    </location>
</feature>
<dbReference type="KEGG" id="ggr:HKW67_16230"/>
<dbReference type="AlphaFoldDB" id="A0A6M4IPV2"/>
<reference evidence="3 4" key="1">
    <citation type="submission" date="2020-05" db="EMBL/GenBank/DDBJ databases">
        <title>Complete genome sequence of Gemmatimonas greenlandica TET16.</title>
        <authorList>
            <person name="Zeng Y."/>
        </authorList>
    </citation>
    <scope>NUCLEOTIDE SEQUENCE [LARGE SCALE GENOMIC DNA]</scope>
    <source>
        <strain evidence="3 4">TET16</strain>
    </source>
</reference>
<gene>
    <name evidence="3" type="ORF">HKW67_16230</name>
</gene>
<feature type="domain" description="Peptidase M28" evidence="2">
    <location>
        <begin position="276"/>
        <end position="339"/>
    </location>
</feature>
<name>A0A6M4IPV2_9BACT</name>
<keyword evidence="1" id="KW-0732">Signal</keyword>
<evidence type="ECO:0000313" key="4">
    <source>
        <dbReference type="Proteomes" id="UP000500938"/>
    </source>
</evidence>
<keyword evidence="4" id="KW-1185">Reference proteome</keyword>